<proteinExistence type="predicted"/>
<organism evidence="1 2">
    <name type="scientific">Catenovulum adriaticum</name>
    <dbReference type="NCBI Taxonomy" id="2984846"/>
    <lineage>
        <taxon>Bacteria</taxon>
        <taxon>Pseudomonadati</taxon>
        <taxon>Pseudomonadota</taxon>
        <taxon>Gammaproteobacteria</taxon>
        <taxon>Alteromonadales</taxon>
        <taxon>Alteromonadaceae</taxon>
        <taxon>Catenovulum</taxon>
    </lineage>
</organism>
<dbReference type="RefSeq" id="WP_268075532.1">
    <property type="nucleotide sequence ID" value="NZ_CP109965.1"/>
</dbReference>
<protein>
    <submittedName>
        <fullName evidence="1">DUF3019 domain-containing protein</fullName>
    </submittedName>
</protein>
<keyword evidence="2" id="KW-1185">Reference proteome</keyword>
<name>A0ABY7AND7_9ALTE</name>
<dbReference type="Pfam" id="PF11456">
    <property type="entry name" value="DUF3019"/>
    <property type="match status" value="1"/>
</dbReference>
<dbReference type="EMBL" id="CP109965">
    <property type="protein sequence ID" value="WAJ71068.1"/>
    <property type="molecule type" value="Genomic_DNA"/>
</dbReference>
<evidence type="ECO:0000313" key="1">
    <source>
        <dbReference type="EMBL" id="WAJ71068.1"/>
    </source>
</evidence>
<reference evidence="1" key="1">
    <citation type="submission" date="2022-10" db="EMBL/GenBank/DDBJ databases">
        <title>Catenovulum adriacola sp. nov. isolated in the Harbour of Susak.</title>
        <authorList>
            <person name="Schoch T."/>
            <person name="Reich S.J."/>
            <person name="Stoeferle S."/>
            <person name="Flaiz M."/>
            <person name="Kazda M."/>
            <person name="Riedel C.U."/>
            <person name="Duerre P."/>
        </authorList>
    </citation>
    <scope>NUCLEOTIDE SEQUENCE</scope>
    <source>
        <strain evidence="1">TS8</strain>
    </source>
</reference>
<dbReference type="InterPro" id="IPR021559">
    <property type="entry name" value="DUF3019"/>
</dbReference>
<accession>A0ABY7AND7</accession>
<gene>
    <name evidence="1" type="ORF">OLW01_04485</name>
</gene>
<evidence type="ECO:0000313" key="2">
    <source>
        <dbReference type="Proteomes" id="UP001163726"/>
    </source>
</evidence>
<dbReference type="Proteomes" id="UP001163726">
    <property type="component" value="Chromosome"/>
</dbReference>
<sequence length="135" mass="15983">MHFKPQGALSCCLIFAFFYSLFLSKGSWANTDFEFNVKPNRCLVNQLGDSCQFTAKFKWRLSQPMAVCLWQEKRQLKCWAKKMSAEYQIQLTLSQSTDFYLINEQEQVLAKQSIQLQAHQPAKYRRRLHSQWSLF</sequence>